<reference evidence="4" key="1">
    <citation type="submission" date="2015-01" db="EMBL/GenBank/DDBJ databases">
        <authorList>
            <person name="MANFREDI Pablo"/>
        </authorList>
    </citation>
    <scope>NUCLEOTIDE SEQUENCE [LARGE SCALE GENOMIC DNA]</scope>
    <source>
        <strain evidence="4">Cc11</strain>
    </source>
</reference>
<dbReference type="Gene3D" id="3.40.50.2000">
    <property type="entry name" value="Glycogen Phosphorylase B"/>
    <property type="match status" value="1"/>
</dbReference>
<dbReference type="PANTHER" id="PTHR10176:SF3">
    <property type="entry name" value="GLYCOGEN [STARCH] SYNTHASE"/>
    <property type="match status" value="1"/>
</dbReference>
<evidence type="ECO:0000313" key="3">
    <source>
        <dbReference type="EMBL" id="CEN50355.1"/>
    </source>
</evidence>
<dbReference type="GO" id="GO:0004373">
    <property type="term" value="F:alpha-1,4-glucan glucosyltransferase (UDP-glucose donor) activity"/>
    <property type="evidence" value="ECO:0007669"/>
    <property type="project" value="InterPro"/>
</dbReference>
<dbReference type="GO" id="GO:0005737">
    <property type="term" value="C:cytoplasm"/>
    <property type="evidence" value="ECO:0007669"/>
    <property type="project" value="TreeGrafter"/>
</dbReference>
<proteinExistence type="predicted"/>
<sequence>MSKKTLNPDYIFETSWEVCNKVGGIHTVISTKALSISKKFKDKYILIGPDLWQHTENHEFC</sequence>
<organism evidence="3 4">
    <name type="scientific">Capnocytophaga canimorsus</name>
    <dbReference type="NCBI Taxonomy" id="28188"/>
    <lineage>
        <taxon>Bacteria</taxon>
        <taxon>Pseudomonadati</taxon>
        <taxon>Bacteroidota</taxon>
        <taxon>Flavobacteriia</taxon>
        <taxon>Flavobacteriales</taxon>
        <taxon>Flavobacteriaceae</taxon>
        <taxon>Capnocytophaga</taxon>
    </lineage>
</organism>
<dbReference type="Pfam" id="PF05693">
    <property type="entry name" value="Glycogen_syn"/>
    <property type="match status" value="1"/>
</dbReference>
<dbReference type="Proteomes" id="UP000039370">
    <property type="component" value="Unassembled WGS sequence"/>
</dbReference>
<evidence type="ECO:0000256" key="2">
    <source>
        <dbReference type="ARBA" id="ARBA00022679"/>
    </source>
</evidence>
<dbReference type="AlphaFoldDB" id="A0A0B7IF14"/>
<dbReference type="GO" id="GO:0005978">
    <property type="term" value="P:glycogen biosynthetic process"/>
    <property type="evidence" value="ECO:0007669"/>
    <property type="project" value="InterPro"/>
</dbReference>
<evidence type="ECO:0000313" key="4">
    <source>
        <dbReference type="Proteomes" id="UP000039370"/>
    </source>
</evidence>
<dbReference type="EMBL" id="CDOK01000128">
    <property type="protein sequence ID" value="CEN50355.1"/>
    <property type="molecule type" value="Genomic_DNA"/>
</dbReference>
<dbReference type="PANTHER" id="PTHR10176">
    <property type="entry name" value="GLYCOGEN SYNTHASE"/>
    <property type="match status" value="1"/>
</dbReference>
<protein>
    <submittedName>
        <fullName evidence="3">Uncharacterized protein</fullName>
    </submittedName>
</protein>
<name>A0A0B7IF14_9FLAO</name>
<keyword evidence="2" id="KW-0808">Transferase</keyword>
<keyword evidence="1" id="KW-0328">Glycosyltransferase</keyword>
<dbReference type="InterPro" id="IPR008631">
    <property type="entry name" value="Glycogen_synth"/>
</dbReference>
<gene>
    <name evidence="3" type="ORF">CCAN11_2130017</name>
</gene>
<evidence type="ECO:0000256" key="1">
    <source>
        <dbReference type="ARBA" id="ARBA00022676"/>
    </source>
</evidence>
<accession>A0A0B7IF14</accession>